<keyword evidence="3" id="KW-0378">Hydrolase</keyword>
<dbReference type="InterPro" id="IPR018392">
    <property type="entry name" value="LysM"/>
</dbReference>
<dbReference type="InterPro" id="IPR050570">
    <property type="entry name" value="Cell_wall_metabolism_enzyme"/>
</dbReference>
<dbReference type="CDD" id="cd12797">
    <property type="entry name" value="M23_peptidase"/>
    <property type="match status" value="1"/>
</dbReference>
<gene>
    <name evidence="3" type="ORF">SAMN05444392_105208</name>
</gene>
<dbReference type="SMART" id="SM00257">
    <property type="entry name" value="LysM"/>
    <property type="match status" value="2"/>
</dbReference>
<name>A0A1M4XVB9_9BACL</name>
<sequence length="342" mass="37984">MSRKKVLLASSLTLCSASTAALTMGTGRHPAVYADDVGKTPSVPEQQTVSQNTNQYLSSFSAVALGNVVAKMNVESQPLQYQVKKGDCLYRIGLYHGVSYQDIAAYNQLADPNRIYIGQTLKIPLQTQWIRSEAKDTLHTIAQKHQTNVELLQQLNPEISEIDRPLEGRWVLTVKRIEMVQPTQSAWQKKASARSKSVKKKKRVVLASYPNPAKEIRSDRDFLWPVHGRITSKFGWRHGRAHKGIDIWSSACNRALIHAARSGVVSRAGYASGYGNLVVIDHGNGWETYYAHLSQIRVSKGQHLDAFDIVGNMGQTGNATGYHLHFEVRKDGQAINPLAVLD</sequence>
<dbReference type="InterPro" id="IPR011055">
    <property type="entry name" value="Dup_hybrid_motif"/>
</dbReference>
<evidence type="ECO:0000313" key="4">
    <source>
        <dbReference type="Proteomes" id="UP000184476"/>
    </source>
</evidence>
<dbReference type="InterPro" id="IPR016047">
    <property type="entry name" value="M23ase_b-sheet_dom"/>
</dbReference>
<organism evidence="3 4">
    <name type="scientific">Seinonella peptonophila</name>
    <dbReference type="NCBI Taxonomy" id="112248"/>
    <lineage>
        <taxon>Bacteria</taxon>
        <taxon>Bacillati</taxon>
        <taxon>Bacillota</taxon>
        <taxon>Bacilli</taxon>
        <taxon>Bacillales</taxon>
        <taxon>Thermoactinomycetaceae</taxon>
        <taxon>Seinonella</taxon>
    </lineage>
</organism>
<evidence type="ECO:0000259" key="2">
    <source>
        <dbReference type="PROSITE" id="PS51782"/>
    </source>
</evidence>
<dbReference type="PANTHER" id="PTHR21666:SF270">
    <property type="entry name" value="MUREIN HYDROLASE ACTIVATOR ENVC"/>
    <property type="match status" value="1"/>
</dbReference>
<dbReference type="Pfam" id="PF01476">
    <property type="entry name" value="LysM"/>
    <property type="match status" value="2"/>
</dbReference>
<keyword evidence="1" id="KW-0732">Signal</keyword>
<dbReference type="Gene3D" id="2.70.70.10">
    <property type="entry name" value="Glucose Permease (Domain IIA)"/>
    <property type="match status" value="1"/>
</dbReference>
<dbReference type="PROSITE" id="PS51782">
    <property type="entry name" value="LYSM"/>
    <property type="match status" value="1"/>
</dbReference>
<dbReference type="Gene3D" id="3.10.350.10">
    <property type="entry name" value="LysM domain"/>
    <property type="match status" value="1"/>
</dbReference>
<dbReference type="SUPFAM" id="SSF51261">
    <property type="entry name" value="Duplicated hybrid motif"/>
    <property type="match status" value="1"/>
</dbReference>
<evidence type="ECO:0000256" key="1">
    <source>
        <dbReference type="SAM" id="SignalP"/>
    </source>
</evidence>
<dbReference type="Pfam" id="PF01551">
    <property type="entry name" value="Peptidase_M23"/>
    <property type="match status" value="1"/>
</dbReference>
<reference evidence="3 4" key="1">
    <citation type="submission" date="2016-11" db="EMBL/GenBank/DDBJ databases">
        <authorList>
            <person name="Jaros S."/>
            <person name="Januszkiewicz K."/>
            <person name="Wedrychowicz H."/>
        </authorList>
    </citation>
    <scope>NUCLEOTIDE SEQUENCE [LARGE SCALE GENOMIC DNA]</scope>
    <source>
        <strain evidence="3 4">DSM 44666</strain>
    </source>
</reference>
<dbReference type="EMBL" id="FQVL01000005">
    <property type="protein sequence ID" value="SHE97527.1"/>
    <property type="molecule type" value="Genomic_DNA"/>
</dbReference>
<protein>
    <submittedName>
        <fullName evidence="3">Murein DD-endopeptidase MepM and murein hydrolase activator NlpD, contain LysM domain</fullName>
    </submittedName>
</protein>
<dbReference type="GO" id="GO:0004222">
    <property type="term" value="F:metalloendopeptidase activity"/>
    <property type="evidence" value="ECO:0007669"/>
    <property type="project" value="TreeGrafter"/>
</dbReference>
<dbReference type="CDD" id="cd00118">
    <property type="entry name" value="LysM"/>
    <property type="match status" value="2"/>
</dbReference>
<feature type="domain" description="LysM" evidence="2">
    <location>
        <begin position="79"/>
        <end position="123"/>
    </location>
</feature>
<feature type="signal peptide" evidence="1">
    <location>
        <begin position="1"/>
        <end position="20"/>
    </location>
</feature>
<dbReference type="PANTHER" id="PTHR21666">
    <property type="entry name" value="PEPTIDASE-RELATED"/>
    <property type="match status" value="1"/>
</dbReference>
<accession>A0A1M4XVB9</accession>
<dbReference type="AlphaFoldDB" id="A0A1M4XVB9"/>
<dbReference type="STRING" id="112248.SAMN05444392_105208"/>
<dbReference type="Proteomes" id="UP000184476">
    <property type="component" value="Unassembled WGS sequence"/>
</dbReference>
<feature type="chain" id="PRO_5038632105" evidence="1">
    <location>
        <begin position="21"/>
        <end position="342"/>
    </location>
</feature>
<evidence type="ECO:0000313" key="3">
    <source>
        <dbReference type="EMBL" id="SHE97527.1"/>
    </source>
</evidence>
<dbReference type="InterPro" id="IPR036779">
    <property type="entry name" value="LysM_dom_sf"/>
</dbReference>
<keyword evidence="4" id="KW-1185">Reference proteome</keyword>
<proteinExistence type="predicted"/>